<reference evidence="2" key="1">
    <citation type="submission" date="2022-07" db="EMBL/GenBank/DDBJ databases">
        <title>Fungi with potential for degradation of polypropylene.</title>
        <authorList>
            <person name="Gostincar C."/>
        </authorList>
    </citation>
    <scope>NUCLEOTIDE SEQUENCE</scope>
    <source>
        <strain evidence="2">EXF-13308</strain>
    </source>
</reference>
<dbReference type="AlphaFoldDB" id="A0AA38VNK5"/>
<name>A0AA38VNK5_9PEZI</name>
<accession>A0AA38VNK5</accession>
<comment type="caution">
    <text evidence="2">The sequence shown here is derived from an EMBL/GenBank/DDBJ whole genome shotgun (WGS) entry which is preliminary data.</text>
</comment>
<feature type="compositionally biased region" description="Polar residues" evidence="1">
    <location>
        <begin position="21"/>
        <end position="37"/>
    </location>
</feature>
<sequence length="571" mass="63695">MSLTSPLTTLASTSPSSFYTATAGTPSNVEDLTTASSPDDCGAPSSSYRGARQLPRELSEHCQIYLEEQLYTAAINLLNSLLTAGESQPYAPTKNALVPPPRQIACLATLAVHPSHSSRLSKGSHYEVSSQSLAYLRNLLAIVGPVNANLRAAFEFRDQRSRRGNMFDVVNSDEEDSDEDYIRGSMANSGSVWTRGQDFWKVLGWAFNCSALYPHRWKYWRPWLEYLVEVLDADWEERKRLDIEVFDRSGGSEPFKYTMLQNSILMHYVMPRNSRSNPLKPIMSALFADGSLSSLTVYPEVFEKERKGISKDTNKRKRAQLDIEKSKFGDYYDDDSLSSSPVSEPPTPQKPQELLGQENENPSWATTCLAESVSLRMRLFALLSRAADDIPEKPWVPLHDLYDEFARRISSLPLPAFSMFLAASSRLPDIVHVSILRVLMPGFLPASAPDPGKVDPEVDDKNGISVLILEKCFLPFAARAVVEVNAKLSLVLEGMLHALYIQSGILYTRSLEKAVEIGIQKRQEKAKPKKTSRGKVVRLDEEAARDTLAASAHRLLTLMSVIKLQSPDDDD</sequence>
<proteinExistence type="predicted"/>
<protein>
    <submittedName>
        <fullName evidence="2">Major facilitator superfamily transporter</fullName>
    </submittedName>
</protein>
<evidence type="ECO:0000313" key="3">
    <source>
        <dbReference type="Proteomes" id="UP001174694"/>
    </source>
</evidence>
<feature type="region of interest" description="Disordered" evidence="1">
    <location>
        <begin position="329"/>
        <end position="361"/>
    </location>
</feature>
<dbReference type="EMBL" id="JANBVO010000004">
    <property type="protein sequence ID" value="KAJ9155136.1"/>
    <property type="molecule type" value="Genomic_DNA"/>
</dbReference>
<feature type="region of interest" description="Disordered" evidence="1">
    <location>
        <begin position="21"/>
        <end position="48"/>
    </location>
</feature>
<dbReference type="Proteomes" id="UP001174694">
    <property type="component" value="Unassembled WGS sequence"/>
</dbReference>
<keyword evidence="3" id="KW-1185">Reference proteome</keyword>
<evidence type="ECO:0000256" key="1">
    <source>
        <dbReference type="SAM" id="MobiDB-lite"/>
    </source>
</evidence>
<gene>
    <name evidence="2" type="ORF">NKR23_g2247</name>
</gene>
<organism evidence="2 3">
    <name type="scientific">Pleurostoma richardsiae</name>
    <dbReference type="NCBI Taxonomy" id="41990"/>
    <lineage>
        <taxon>Eukaryota</taxon>
        <taxon>Fungi</taxon>
        <taxon>Dikarya</taxon>
        <taxon>Ascomycota</taxon>
        <taxon>Pezizomycotina</taxon>
        <taxon>Sordariomycetes</taxon>
        <taxon>Sordariomycetidae</taxon>
        <taxon>Calosphaeriales</taxon>
        <taxon>Pleurostomataceae</taxon>
        <taxon>Pleurostoma</taxon>
    </lineage>
</organism>
<evidence type="ECO:0000313" key="2">
    <source>
        <dbReference type="EMBL" id="KAJ9155136.1"/>
    </source>
</evidence>